<gene>
    <name evidence="2" type="ORF">APLA_LOCUS5407</name>
    <name evidence="3" type="ORF">APLA_LOCUS8076</name>
</gene>
<evidence type="ECO:0000313" key="5">
    <source>
        <dbReference type="Proteomes" id="UP000494256"/>
    </source>
</evidence>
<protein>
    <recommendedName>
        <fullName evidence="6">Gustatory receptor</fullName>
    </recommendedName>
</protein>
<evidence type="ECO:0000313" key="4">
    <source>
        <dbReference type="Proteomes" id="UP000494106"/>
    </source>
</evidence>
<accession>A0A8S0ZQ45</accession>
<reference evidence="4 5" key="1">
    <citation type="submission" date="2020-04" db="EMBL/GenBank/DDBJ databases">
        <authorList>
            <person name="Wallbank WR R."/>
            <person name="Pardo Diaz C."/>
            <person name="Kozak K."/>
            <person name="Martin S."/>
            <person name="Jiggins C."/>
            <person name="Moest M."/>
            <person name="Warren A I."/>
            <person name="Byers J.R.P. K."/>
            <person name="Montejo-Kovacevich G."/>
            <person name="Yen C E."/>
        </authorList>
    </citation>
    <scope>NUCLEOTIDE SEQUENCE [LARGE SCALE GENOMIC DNA]</scope>
</reference>
<keyword evidence="1" id="KW-0812">Transmembrane</keyword>
<dbReference type="OrthoDB" id="7383234at2759"/>
<feature type="transmembrane region" description="Helical" evidence="1">
    <location>
        <begin position="129"/>
        <end position="152"/>
    </location>
</feature>
<dbReference type="EMBL" id="CADEBC010000479">
    <property type="protein sequence ID" value="CAB3233761.1"/>
    <property type="molecule type" value="Genomic_DNA"/>
</dbReference>
<name>A0A8S0ZQ45_ARCPL</name>
<proteinExistence type="predicted"/>
<organism evidence="2 4">
    <name type="scientific">Arctia plantaginis</name>
    <name type="common">Wood tiger moth</name>
    <name type="synonym">Phalaena plantaginis</name>
    <dbReference type="NCBI Taxonomy" id="874455"/>
    <lineage>
        <taxon>Eukaryota</taxon>
        <taxon>Metazoa</taxon>
        <taxon>Ecdysozoa</taxon>
        <taxon>Arthropoda</taxon>
        <taxon>Hexapoda</taxon>
        <taxon>Insecta</taxon>
        <taxon>Pterygota</taxon>
        <taxon>Neoptera</taxon>
        <taxon>Endopterygota</taxon>
        <taxon>Lepidoptera</taxon>
        <taxon>Glossata</taxon>
        <taxon>Ditrysia</taxon>
        <taxon>Noctuoidea</taxon>
        <taxon>Erebidae</taxon>
        <taxon>Arctiinae</taxon>
        <taxon>Arctia</taxon>
    </lineage>
</organism>
<keyword evidence="4" id="KW-1185">Reference proteome</keyword>
<keyword evidence="1" id="KW-0472">Membrane</keyword>
<comment type="caution">
    <text evidence="2">The sequence shown here is derived from an EMBL/GenBank/DDBJ whole genome shotgun (WGS) entry which is preliminary data.</text>
</comment>
<evidence type="ECO:0000313" key="2">
    <source>
        <dbReference type="EMBL" id="CAB3233761.1"/>
    </source>
</evidence>
<evidence type="ECO:0000313" key="3">
    <source>
        <dbReference type="EMBL" id="CAB3238196.1"/>
    </source>
</evidence>
<evidence type="ECO:0000256" key="1">
    <source>
        <dbReference type="SAM" id="Phobius"/>
    </source>
</evidence>
<feature type="transmembrane region" description="Helical" evidence="1">
    <location>
        <begin position="59"/>
        <end position="83"/>
    </location>
</feature>
<dbReference type="Proteomes" id="UP000494256">
    <property type="component" value="Unassembled WGS sequence"/>
</dbReference>
<sequence>MLRIRLEENPEHNYYLYVKDCKTIKENKLKFCLYLYRSIADLVDLISPELQVSEPMESLGYVIMNLMQISLLLFSPFVIVDFYSAEVEKMRLFLFHRLIDQDNSEDKEDIEMFLRYTDIRTFKYRIFRVIPINMFLPLEMINICINYVIVLINFTHLY</sequence>
<dbReference type="Proteomes" id="UP000494106">
    <property type="component" value="Unassembled WGS sequence"/>
</dbReference>
<dbReference type="AlphaFoldDB" id="A0A8S0ZQ45"/>
<evidence type="ECO:0008006" key="6">
    <source>
        <dbReference type="Google" id="ProtNLM"/>
    </source>
</evidence>
<dbReference type="EMBL" id="CADEBD010000306">
    <property type="protein sequence ID" value="CAB3238196.1"/>
    <property type="molecule type" value="Genomic_DNA"/>
</dbReference>
<keyword evidence="1" id="KW-1133">Transmembrane helix</keyword>